<comment type="caution">
    <text evidence="1">The sequence shown here is derived from an EMBL/GenBank/DDBJ whole genome shotgun (WGS) entry which is preliminary data.</text>
</comment>
<dbReference type="InterPro" id="IPR043519">
    <property type="entry name" value="NT_sf"/>
</dbReference>
<name>A0ABR4P396_9HELO</name>
<dbReference type="InterPro" id="IPR007344">
    <property type="entry name" value="GrpB/CoaE"/>
</dbReference>
<dbReference type="Pfam" id="PF04229">
    <property type="entry name" value="GrpB"/>
    <property type="match status" value="1"/>
</dbReference>
<dbReference type="PANTHER" id="PTHR34822:SF1">
    <property type="entry name" value="GRPB FAMILY PROTEIN"/>
    <property type="match status" value="1"/>
</dbReference>
<protein>
    <recommendedName>
        <fullName evidence="3">GrpB family protein</fullName>
    </recommendedName>
</protein>
<reference evidence="1 2" key="1">
    <citation type="submission" date="2024-06" db="EMBL/GenBank/DDBJ databases">
        <title>Complete genome of Phlyctema vagabunda strain 19-DSS-EL-015.</title>
        <authorList>
            <person name="Fiorenzani C."/>
        </authorList>
    </citation>
    <scope>NUCLEOTIDE SEQUENCE [LARGE SCALE GENOMIC DNA]</scope>
    <source>
        <strain evidence="1 2">19-DSS-EL-015</strain>
    </source>
</reference>
<gene>
    <name evidence="1" type="ORF">PVAG01_10783</name>
</gene>
<keyword evidence="2" id="KW-1185">Reference proteome</keyword>
<proteinExistence type="predicted"/>
<dbReference type="EMBL" id="JBFCZG010000010">
    <property type="protein sequence ID" value="KAL3417773.1"/>
    <property type="molecule type" value="Genomic_DNA"/>
</dbReference>
<accession>A0ABR4P396</accession>
<sequence length="191" mass="21470">MKVALEPFNPAWITEFSVLKKSLEEDLVGIPYISIEHVGSTAIPGLVAKPVIDVDIIVTKETLPAVRQALVRAGYFDCGEMDIPGRYAFRQPGYGQLDAAWGSSGVGVRRQNTYAMIEGCSALRNHLDLKRVLCNDEELREEYKRVKQELAERDFNNIGEYVRGKNAILRKILTRAGWSEEDLDEVKRANS</sequence>
<evidence type="ECO:0000313" key="2">
    <source>
        <dbReference type="Proteomes" id="UP001629113"/>
    </source>
</evidence>
<dbReference type="Proteomes" id="UP001629113">
    <property type="component" value="Unassembled WGS sequence"/>
</dbReference>
<evidence type="ECO:0008006" key="3">
    <source>
        <dbReference type="Google" id="ProtNLM"/>
    </source>
</evidence>
<dbReference type="Gene3D" id="3.30.460.10">
    <property type="entry name" value="Beta Polymerase, domain 2"/>
    <property type="match status" value="1"/>
</dbReference>
<evidence type="ECO:0000313" key="1">
    <source>
        <dbReference type="EMBL" id="KAL3417773.1"/>
    </source>
</evidence>
<dbReference type="SUPFAM" id="SSF81301">
    <property type="entry name" value="Nucleotidyltransferase"/>
    <property type="match status" value="1"/>
</dbReference>
<dbReference type="PANTHER" id="PTHR34822">
    <property type="entry name" value="GRPB DOMAIN PROTEIN (AFU_ORTHOLOGUE AFUA_1G01530)"/>
    <property type="match status" value="1"/>
</dbReference>
<organism evidence="1 2">
    <name type="scientific">Phlyctema vagabunda</name>
    <dbReference type="NCBI Taxonomy" id="108571"/>
    <lineage>
        <taxon>Eukaryota</taxon>
        <taxon>Fungi</taxon>
        <taxon>Dikarya</taxon>
        <taxon>Ascomycota</taxon>
        <taxon>Pezizomycotina</taxon>
        <taxon>Leotiomycetes</taxon>
        <taxon>Helotiales</taxon>
        <taxon>Dermateaceae</taxon>
        <taxon>Phlyctema</taxon>
    </lineage>
</organism>